<protein>
    <recommendedName>
        <fullName evidence="7">Zn(2)-C6 fungal-type domain-containing protein</fullName>
    </recommendedName>
</protein>
<reference evidence="8 9" key="1">
    <citation type="journal article" date="2018" name="IMA Fungus">
        <title>IMA Genome-F 9: Draft genome sequence of Annulohypoxylon stygium, Aspergillus mulundensis, Berkeleyomyces basicola (syn. Thielaviopsis basicola), Ceratocystis smalleyi, two Cercospora beticola strains, Coleophoma cylindrospora, Fusarium fracticaudum, Phialophora cf. hyalina, and Morchella septimelata.</title>
        <authorList>
            <person name="Wingfield B.D."/>
            <person name="Bills G.F."/>
            <person name="Dong Y."/>
            <person name="Huang W."/>
            <person name="Nel W.J."/>
            <person name="Swalarsk-Parry B.S."/>
            <person name="Vaghefi N."/>
            <person name="Wilken P.M."/>
            <person name="An Z."/>
            <person name="de Beer Z.W."/>
            <person name="De Vos L."/>
            <person name="Chen L."/>
            <person name="Duong T.A."/>
            <person name="Gao Y."/>
            <person name="Hammerbacher A."/>
            <person name="Kikkert J.R."/>
            <person name="Li Y."/>
            <person name="Li H."/>
            <person name="Li K."/>
            <person name="Li Q."/>
            <person name="Liu X."/>
            <person name="Ma X."/>
            <person name="Naidoo K."/>
            <person name="Pethybridge S.J."/>
            <person name="Sun J."/>
            <person name="Steenkamp E.T."/>
            <person name="van der Nest M.A."/>
            <person name="van Wyk S."/>
            <person name="Wingfield M.J."/>
            <person name="Xiong C."/>
            <person name="Yue Q."/>
            <person name="Zhang X."/>
        </authorList>
    </citation>
    <scope>NUCLEOTIDE SEQUENCE [LARGE SCALE GENOMIC DNA]</scope>
    <source>
        <strain evidence="8 9">DSM 5745</strain>
    </source>
</reference>
<keyword evidence="5" id="KW-0539">Nucleus</keyword>
<dbReference type="GO" id="GO:0000981">
    <property type="term" value="F:DNA-binding transcription factor activity, RNA polymerase II-specific"/>
    <property type="evidence" value="ECO:0007669"/>
    <property type="project" value="InterPro"/>
</dbReference>
<comment type="caution">
    <text evidence="8">The sequence shown here is derived from an EMBL/GenBank/DDBJ whole genome shotgun (WGS) entry which is preliminary data.</text>
</comment>
<dbReference type="RefSeq" id="XP_026603284.1">
    <property type="nucleotide sequence ID" value="XM_026747452.1"/>
</dbReference>
<dbReference type="PANTHER" id="PTHR47540">
    <property type="entry name" value="THIAMINE REPRESSIBLE GENES REGULATORY PROTEIN THI5"/>
    <property type="match status" value="1"/>
</dbReference>
<evidence type="ECO:0000256" key="4">
    <source>
        <dbReference type="ARBA" id="ARBA00023163"/>
    </source>
</evidence>
<dbReference type="PROSITE" id="PS00463">
    <property type="entry name" value="ZN2_CY6_FUNGAL_1"/>
    <property type="match status" value="1"/>
</dbReference>
<dbReference type="EMBL" id="PVWQ01000006">
    <property type="protein sequence ID" value="RDW78584.1"/>
    <property type="molecule type" value="Genomic_DNA"/>
</dbReference>
<keyword evidence="4" id="KW-0804">Transcription</keyword>
<feature type="compositionally biased region" description="Basic and acidic residues" evidence="6">
    <location>
        <begin position="190"/>
        <end position="202"/>
    </location>
</feature>
<comment type="subcellular location">
    <subcellularLocation>
        <location evidence="1">Nucleus</location>
    </subcellularLocation>
</comment>
<evidence type="ECO:0000256" key="6">
    <source>
        <dbReference type="SAM" id="MobiDB-lite"/>
    </source>
</evidence>
<dbReference type="Pfam" id="PF00172">
    <property type="entry name" value="Zn_clus"/>
    <property type="match status" value="1"/>
</dbReference>
<name>A0A3D8RXL0_9EURO</name>
<dbReference type="InterPro" id="IPR004332">
    <property type="entry name" value="Transposase_MuDR"/>
</dbReference>
<dbReference type="SMART" id="SM00066">
    <property type="entry name" value="GAL4"/>
    <property type="match status" value="1"/>
</dbReference>
<dbReference type="GO" id="GO:0008270">
    <property type="term" value="F:zinc ion binding"/>
    <property type="evidence" value="ECO:0007669"/>
    <property type="project" value="InterPro"/>
</dbReference>
<dbReference type="SUPFAM" id="SSF57701">
    <property type="entry name" value="Zn2/Cys6 DNA-binding domain"/>
    <property type="match status" value="1"/>
</dbReference>
<dbReference type="InterPro" id="IPR001138">
    <property type="entry name" value="Zn2Cys6_DnaBD"/>
</dbReference>
<dbReference type="PANTHER" id="PTHR47540:SF2">
    <property type="entry name" value="ZN(II)2CYS6 TRANSCRIPTION FACTOR (EUROFUNG)"/>
    <property type="match status" value="1"/>
</dbReference>
<dbReference type="PROSITE" id="PS50048">
    <property type="entry name" value="ZN2_CY6_FUNGAL_2"/>
    <property type="match status" value="1"/>
</dbReference>
<dbReference type="GO" id="GO:0005634">
    <property type="term" value="C:nucleus"/>
    <property type="evidence" value="ECO:0007669"/>
    <property type="project" value="UniProtKB-SubCell"/>
</dbReference>
<evidence type="ECO:0000256" key="3">
    <source>
        <dbReference type="ARBA" id="ARBA00023125"/>
    </source>
</evidence>
<gene>
    <name evidence="8" type="ORF">DSM5745_05436</name>
</gene>
<evidence type="ECO:0000313" key="9">
    <source>
        <dbReference type="Proteomes" id="UP000256690"/>
    </source>
</evidence>
<dbReference type="Pfam" id="PF03108">
    <property type="entry name" value="DBD_Tnp_Mut"/>
    <property type="match status" value="1"/>
</dbReference>
<evidence type="ECO:0000256" key="5">
    <source>
        <dbReference type="ARBA" id="ARBA00023242"/>
    </source>
</evidence>
<dbReference type="CDD" id="cd00067">
    <property type="entry name" value="GAL4"/>
    <property type="match status" value="1"/>
</dbReference>
<organism evidence="8 9">
    <name type="scientific">Aspergillus mulundensis</name>
    <dbReference type="NCBI Taxonomy" id="1810919"/>
    <lineage>
        <taxon>Eukaryota</taxon>
        <taxon>Fungi</taxon>
        <taxon>Dikarya</taxon>
        <taxon>Ascomycota</taxon>
        <taxon>Pezizomycotina</taxon>
        <taxon>Eurotiomycetes</taxon>
        <taxon>Eurotiomycetidae</taxon>
        <taxon>Eurotiales</taxon>
        <taxon>Aspergillaceae</taxon>
        <taxon>Aspergillus</taxon>
        <taxon>Aspergillus subgen. Nidulantes</taxon>
    </lineage>
</organism>
<dbReference type="AlphaFoldDB" id="A0A3D8RXL0"/>
<dbReference type="GeneID" id="38115806"/>
<keyword evidence="9" id="KW-1185">Reference proteome</keyword>
<dbReference type="GO" id="GO:0043565">
    <property type="term" value="F:sequence-specific DNA binding"/>
    <property type="evidence" value="ECO:0007669"/>
    <property type="project" value="TreeGrafter"/>
</dbReference>
<keyword evidence="2" id="KW-0805">Transcription regulation</keyword>
<evidence type="ECO:0000259" key="7">
    <source>
        <dbReference type="PROSITE" id="PS50048"/>
    </source>
</evidence>
<dbReference type="InterPro" id="IPR051711">
    <property type="entry name" value="Stress_Response_Reg"/>
</dbReference>
<evidence type="ECO:0000256" key="2">
    <source>
        <dbReference type="ARBA" id="ARBA00023015"/>
    </source>
</evidence>
<evidence type="ECO:0000256" key="1">
    <source>
        <dbReference type="ARBA" id="ARBA00004123"/>
    </source>
</evidence>
<dbReference type="InterPro" id="IPR036864">
    <property type="entry name" value="Zn2-C6_fun-type_DNA-bd_sf"/>
</dbReference>
<keyword evidence="3" id="KW-0238">DNA-binding</keyword>
<feature type="domain" description="Zn(2)-C6 fungal-type" evidence="7">
    <location>
        <begin position="130"/>
        <end position="159"/>
    </location>
</feature>
<proteinExistence type="predicted"/>
<dbReference type="Proteomes" id="UP000256690">
    <property type="component" value="Unassembled WGS sequence"/>
</dbReference>
<dbReference type="OrthoDB" id="2740448at2759"/>
<feature type="region of interest" description="Disordered" evidence="6">
    <location>
        <begin position="189"/>
        <end position="210"/>
    </location>
</feature>
<accession>A0A3D8RXL0</accession>
<evidence type="ECO:0000313" key="8">
    <source>
        <dbReference type="EMBL" id="RDW78584.1"/>
    </source>
</evidence>
<sequence length="210" mass="23492">MDPTAGWYKGMTLTDMKEARKAVRERARIYNKPFRVIKACARNWTTECISGPSCPYRVRIICSRSKGPENGRMILSEFNPQHLCTVDGTMNPEAQPAASLEQQQPLPQMTDADPGVGEPPRQRAERAVVACEPCKRSKVRCSGINPCEPCIARRAQCVFLGAEKLVVIPERYLRMLEDRYAATSMNQIDPADRSFPEHEESHAPPSTNAS</sequence>
<feature type="region of interest" description="Disordered" evidence="6">
    <location>
        <begin position="91"/>
        <end position="121"/>
    </location>
</feature>
<dbReference type="GO" id="GO:0045944">
    <property type="term" value="P:positive regulation of transcription by RNA polymerase II"/>
    <property type="evidence" value="ECO:0007669"/>
    <property type="project" value="TreeGrafter"/>
</dbReference>
<dbReference type="Gene3D" id="4.10.240.10">
    <property type="entry name" value="Zn(2)-C6 fungal-type DNA-binding domain"/>
    <property type="match status" value="1"/>
</dbReference>